<comment type="caution">
    <text evidence="1">The sequence shown here is derived from an EMBL/GenBank/DDBJ whole genome shotgun (WGS) entry which is preliminary data.</text>
</comment>
<sequence length="151" mass="17930">MSKKEFENQSFIINSNKNINFNNLNENFDQLQENGHVKEGFTFSKGEFNVTLEELRESYSKVCRNFSNSESDNVNEEIYYRDCEDNEYYELDSEFSDESSEADCEEEDEYQSNLNSTFDSIILNSVKAQFLFCEGLLRRLWNVYQLVLKYL</sequence>
<evidence type="ECO:0000313" key="2">
    <source>
        <dbReference type="Proteomes" id="UP001211065"/>
    </source>
</evidence>
<proteinExistence type="predicted"/>
<dbReference type="EMBL" id="JADGJW010002256">
    <property type="protein sequence ID" value="KAJ3198819.1"/>
    <property type="molecule type" value="Genomic_DNA"/>
</dbReference>
<accession>A0AAD5TSR1</accession>
<reference evidence="1" key="1">
    <citation type="submission" date="2020-05" db="EMBL/GenBank/DDBJ databases">
        <title>Phylogenomic resolution of chytrid fungi.</title>
        <authorList>
            <person name="Stajich J.E."/>
            <person name="Amses K."/>
            <person name="Simmons R."/>
            <person name="Seto K."/>
            <person name="Myers J."/>
            <person name="Bonds A."/>
            <person name="Quandt C.A."/>
            <person name="Barry K."/>
            <person name="Liu P."/>
            <person name="Grigoriev I."/>
            <person name="Longcore J.E."/>
            <person name="James T.Y."/>
        </authorList>
    </citation>
    <scope>NUCLEOTIDE SEQUENCE</scope>
    <source>
        <strain evidence="1">JEL0476</strain>
    </source>
</reference>
<organism evidence="1 2">
    <name type="scientific">Clydaea vesicula</name>
    <dbReference type="NCBI Taxonomy" id="447962"/>
    <lineage>
        <taxon>Eukaryota</taxon>
        <taxon>Fungi</taxon>
        <taxon>Fungi incertae sedis</taxon>
        <taxon>Chytridiomycota</taxon>
        <taxon>Chytridiomycota incertae sedis</taxon>
        <taxon>Chytridiomycetes</taxon>
        <taxon>Lobulomycetales</taxon>
        <taxon>Lobulomycetaceae</taxon>
        <taxon>Clydaea</taxon>
    </lineage>
</organism>
<evidence type="ECO:0000313" key="1">
    <source>
        <dbReference type="EMBL" id="KAJ3198819.1"/>
    </source>
</evidence>
<gene>
    <name evidence="1" type="ORF">HK099_003443</name>
</gene>
<protein>
    <submittedName>
        <fullName evidence="1">Uncharacterized protein</fullName>
    </submittedName>
</protein>
<dbReference type="AlphaFoldDB" id="A0AAD5TSR1"/>
<keyword evidence="2" id="KW-1185">Reference proteome</keyword>
<name>A0AAD5TSR1_9FUNG</name>
<dbReference type="Proteomes" id="UP001211065">
    <property type="component" value="Unassembled WGS sequence"/>
</dbReference>